<feature type="region of interest" description="Disordered" evidence="1">
    <location>
        <begin position="1"/>
        <end position="67"/>
    </location>
</feature>
<comment type="caution">
    <text evidence="2">The sequence shown here is derived from an EMBL/GenBank/DDBJ whole genome shotgun (WGS) entry which is preliminary data.</text>
</comment>
<dbReference type="EMBL" id="BGJZ01000412">
    <property type="protein sequence ID" value="GBH14061.1"/>
    <property type="molecule type" value="Genomic_DNA"/>
</dbReference>
<protein>
    <submittedName>
        <fullName evidence="2">Uncharacterized protein</fullName>
    </submittedName>
</protein>
<organism evidence="2 3">
    <name type="scientific">Pseudomonas syringae pv. actinidiae</name>
    <dbReference type="NCBI Taxonomy" id="103796"/>
    <lineage>
        <taxon>Bacteria</taxon>
        <taxon>Pseudomonadati</taxon>
        <taxon>Pseudomonadota</taxon>
        <taxon>Gammaproteobacteria</taxon>
        <taxon>Pseudomonadales</taxon>
        <taxon>Pseudomonadaceae</taxon>
        <taxon>Pseudomonas</taxon>
        <taxon>Pseudomonas syringae</taxon>
    </lineage>
</organism>
<evidence type="ECO:0000256" key="1">
    <source>
        <dbReference type="SAM" id="MobiDB-lite"/>
    </source>
</evidence>
<name>A0A2V0QMA1_PSESF</name>
<evidence type="ECO:0000313" key="3">
    <source>
        <dbReference type="Proteomes" id="UP000247480"/>
    </source>
</evidence>
<dbReference type="Proteomes" id="UP000247480">
    <property type="component" value="Unassembled WGS sequence"/>
</dbReference>
<dbReference type="AlphaFoldDB" id="A0A2V0QMA1"/>
<feature type="compositionally biased region" description="Basic residues" evidence="1">
    <location>
        <begin position="1"/>
        <end position="10"/>
    </location>
</feature>
<accession>A0A2V0QMA1</accession>
<proteinExistence type="predicted"/>
<evidence type="ECO:0000313" key="2">
    <source>
        <dbReference type="EMBL" id="GBH14061.1"/>
    </source>
</evidence>
<sequence>MITRPSKKNGRWGQLEPGHNHRDSTGDSDPGDELTASRRAKGHDYRWLHTRSRSNWGRNDSDWPSAG</sequence>
<reference evidence="2 3" key="1">
    <citation type="submission" date="2018-04" db="EMBL/GenBank/DDBJ databases">
        <title>Draft genome sequence of Pseudomonas syringae pv. actinidiae biovar 1 strains isolated from kiwifruit in Kagawa prefecture.</title>
        <authorList>
            <person name="Tabuchi M."/>
            <person name="Saito M."/>
            <person name="Fujiwara S."/>
            <person name="Sasa N."/>
            <person name="Akimitsu K."/>
            <person name="Gomi K."/>
            <person name="Konishi-Sugita S."/>
            <person name="Hamano K."/>
            <person name="Kataoka I."/>
        </authorList>
    </citation>
    <scope>NUCLEOTIDE SEQUENCE [LARGE SCALE GENOMIC DNA]</scope>
    <source>
        <strain evidence="2 3">MAFF212206</strain>
    </source>
</reference>
<gene>
    <name evidence="2" type="ORF">KPSA1_07559</name>
</gene>